<name>A0A1H3S0E0_9PSEU</name>
<feature type="domain" description="VOC" evidence="1">
    <location>
        <begin position="3"/>
        <end position="121"/>
    </location>
</feature>
<evidence type="ECO:0000313" key="2">
    <source>
        <dbReference type="EMBL" id="SDZ31237.1"/>
    </source>
</evidence>
<dbReference type="InterPro" id="IPR052164">
    <property type="entry name" value="Anthracycline_SecMetBiosynth"/>
</dbReference>
<dbReference type="OrthoDB" id="9793039at2"/>
<proteinExistence type="predicted"/>
<dbReference type="Pfam" id="PF00903">
    <property type="entry name" value="Glyoxalase"/>
    <property type="match status" value="1"/>
</dbReference>
<dbReference type="Proteomes" id="UP000199515">
    <property type="component" value="Unassembled WGS sequence"/>
</dbReference>
<dbReference type="EMBL" id="FNON01000012">
    <property type="protein sequence ID" value="SDZ31237.1"/>
    <property type="molecule type" value="Genomic_DNA"/>
</dbReference>
<dbReference type="InterPro" id="IPR004360">
    <property type="entry name" value="Glyas_Fos-R_dOase_dom"/>
</dbReference>
<evidence type="ECO:0000259" key="1">
    <source>
        <dbReference type="PROSITE" id="PS51819"/>
    </source>
</evidence>
<gene>
    <name evidence="2" type="ORF">SAMN05421504_112127</name>
</gene>
<dbReference type="SUPFAM" id="SSF54593">
    <property type="entry name" value="Glyoxalase/Bleomycin resistance protein/Dihydroxybiphenyl dioxygenase"/>
    <property type="match status" value="1"/>
</dbReference>
<evidence type="ECO:0000313" key="3">
    <source>
        <dbReference type="Proteomes" id="UP000199515"/>
    </source>
</evidence>
<dbReference type="AlphaFoldDB" id="A0A1H3S0E0"/>
<dbReference type="CDD" id="cd07247">
    <property type="entry name" value="SgaA_N_like"/>
    <property type="match status" value="1"/>
</dbReference>
<dbReference type="PANTHER" id="PTHR33993">
    <property type="entry name" value="GLYOXALASE-RELATED"/>
    <property type="match status" value="1"/>
</dbReference>
<dbReference type="InterPro" id="IPR029068">
    <property type="entry name" value="Glyas_Bleomycin-R_OHBP_Dase"/>
</dbReference>
<dbReference type="RefSeq" id="WP_091298467.1">
    <property type="nucleotide sequence ID" value="NZ_FNON01000012.1"/>
</dbReference>
<organism evidence="2 3">
    <name type="scientific">Amycolatopsis xylanica</name>
    <dbReference type="NCBI Taxonomy" id="589385"/>
    <lineage>
        <taxon>Bacteria</taxon>
        <taxon>Bacillati</taxon>
        <taxon>Actinomycetota</taxon>
        <taxon>Actinomycetes</taxon>
        <taxon>Pseudonocardiales</taxon>
        <taxon>Pseudonocardiaceae</taxon>
        <taxon>Amycolatopsis</taxon>
    </lineage>
</organism>
<accession>A0A1H3S0E0</accession>
<dbReference type="STRING" id="589385.SAMN05421504_112127"/>
<protein>
    <recommendedName>
        <fullName evidence="1">VOC domain-containing protein</fullName>
    </recommendedName>
</protein>
<dbReference type="InterPro" id="IPR037523">
    <property type="entry name" value="VOC_core"/>
</dbReference>
<sequence length="127" mass="13612">MPRPVHFEIHATDPERAVEFYTAVFGWKFERWGDVPYWVIDTGEGTGINGGLVPRQGPPPAADAPVHGMVNTIAVDDLDAVIATAESAGGTVALPKQYMPTVGHLAYYKDPDGNIFGILQPDPPADA</sequence>
<keyword evidence="3" id="KW-1185">Reference proteome</keyword>
<dbReference type="PANTHER" id="PTHR33993:SF2">
    <property type="entry name" value="VOC DOMAIN-CONTAINING PROTEIN"/>
    <property type="match status" value="1"/>
</dbReference>
<reference evidence="2 3" key="1">
    <citation type="submission" date="2016-10" db="EMBL/GenBank/DDBJ databases">
        <authorList>
            <person name="de Groot N.N."/>
        </authorList>
    </citation>
    <scope>NUCLEOTIDE SEQUENCE [LARGE SCALE GENOMIC DNA]</scope>
    <source>
        <strain evidence="2 3">CPCC 202699</strain>
    </source>
</reference>
<dbReference type="Gene3D" id="3.10.180.10">
    <property type="entry name" value="2,3-Dihydroxybiphenyl 1,2-Dioxygenase, domain 1"/>
    <property type="match status" value="1"/>
</dbReference>
<dbReference type="PROSITE" id="PS51819">
    <property type="entry name" value="VOC"/>
    <property type="match status" value="1"/>
</dbReference>